<dbReference type="GO" id="GO:0003924">
    <property type="term" value="F:GTPase activity"/>
    <property type="evidence" value="ECO:0007669"/>
    <property type="project" value="InterPro"/>
</dbReference>
<dbReference type="Pfam" id="PF00071">
    <property type="entry name" value="Ras"/>
    <property type="match status" value="2"/>
</dbReference>
<keyword evidence="5 18" id="KW-0812">Transmembrane</keyword>
<dbReference type="InterPro" id="IPR018247">
    <property type="entry name" value="EF_Hand_1_Ca_BS"/>
</dbReference>
<keyword evidence="22" id="KW-1185">Reference proteome</keyword>
<dbReference type="InterPro" id="IPR013567">
    <property type="entry name" value="EF_hand_assoc_2"/>
</dbReference>
<dbReference type="GO" id="GO:0005509">
    <property type="term" value="F:calcium ion binding"/>
    <property type="evidence" value="ECO:0007669"/>
    <property type="project" value="InterPro"/>
</dbReference>
<evidence type="ECO:0000256" key="4">
    <source>
        <dbReference type="ARBA" id="ARBA00019119"/>
    </source>
</evidence>
<evidence type="ECO:0000256" key="6">
    <source>
        <dbReference type="ARBA" id="ARBA00022723"/>
    </source>
</evidence>
<keyword evidence="15 18" id="KW-0472">Membrane</keyword>
<dbReference type="PROSITE" id="PS50222">
    <property type="entry name" value="EF_HAND_2"/>
    <property type="match status" value="1"/>
</dbReference>
<dbReference type="Gene3D" id="1.10.238.10">
    <property type="entry name" value="EF-hand"/>
    <property type="match status" value="2"/>
</dbReference>
<dbReference type="PANTHER" id="PTHR46819">
    <property type="entry name" value="EF-HAND CALCIUM-BINDING DOMAIN-CONTAINING PROTEIN 7"/>
    <property type="match status" value="1"/>
</dbReference>
<evidence type="ECO:0000313" key="22">
    <source>
        <dbReference type="Proteomes" id="UP000837801"/>
    </source>
</evidence>
<evidence type="ECO:0000256" key="2">
    <source>
        <dbReference type="ARBA" id="ARBA00004200"/>
    </source>
</evidence>
<dbReference type="Proteomes" id="UP000837801">
    <property type="component" value="Unassembled WGS sequence"/>
</dbReference>
<dbReference type="OrthoDB" id="10020961at2759"/>
<keyword evidence="10" id="KW-0378">Hydrolase</keyword>
<dbReference type="Gene3D" id="3.40.50.300">
    <property type="entry name" value="P-loop containing nucleotide triphosphate hydrolases"/>
    <property type="match status" value="3"/>
</dbReference>
<feature type="compositionally biased region" description="Basic residues" evidence="17">
    <location>
        <begin position="72"/>
        <end position="81"/>
    </location>
</feature>
<dbReference type="InterPro" id="IPR013566">
    <property type="entry name" value="EF_hand_assoc_1"/>
</dbReference>
<feature type="domain" description="EF-hand" evidence="19">
    <location>
        <begin position="285"/>
        <end position="320"/>
    </location>
</feature>
<organism evidence="21 22">
    <name type="scientific">[Candida] railenensis</name>
    <dbReference type="NCBI Taxonomy" id="45579"/>
    <lineage>
        <taxon>Eukaryota</taxon>
        <taxon>Fungi</taxon>
        <taxon>Dikarya</taxon>
        <taxon>Ascomycota</taxon>
        <taxon>Saccharomycotina</taxon>
        <taxon>Pichiomycetes</taxon>
        <taxon>Debaryomycetaceae</taxon>
        <taxon>Kurtzmaniella</taxon>
    </lineage>
</organism>
<dbReference type="SUPFAM" id="SSF47473">
    <property type="entry name" value="EF-hand"/>
    <property type="match status" value="1"/>
</dbReference>
<dbReference type="SUPFAM" id="SSF52540">
    <property type="entry name" value="P-loop containing nucleoside triphosphate hydrolases"/>
    <property type="match status" value="2"/>
</dbReference>
<keyword evidence="14" id="KW-0342">GTP-binding</keyword>
<dbReference type="CDD" id="cd01892">
    <property type="entry name" value="Miro2"/>
    <property type="match status" value="1"/>
</dbReference>
<keyword evidence="7" id="KW-0677">Repeat</keyword>
<keyword evidence="12 18" id="KW-1133">Transmembrane helix</keyword>
<dbReference type="SMART" id="SM00054">
    <property type="entry name" value="EFh"/>
    <property type="match status" value="2"/>
</dbReference>
<evidence type="ECO:0000256" key="12">
    <source>
        <dbReference type="ARBA" id="ARBA00022989"/>
    </source>
</evidence>
<evidence type="ECO:0000256" key="18">
    <source>
        <dbReference type="SAM" id="Phobius"/>
    </source>
</evidence>
<evidence type="ECO:0000256" key="7">
    <source>
        <dbReference type="ARBA" id="ARBA00022737"/>
    </source>
</evidence>
<evidence type="ECO:0000256" key="9">
    <source>
        <dbReference type="ARBA" id="ARBA00022787"/>
    </source>
</evidence>
<keyword evidence="11" id="KW-0106">Calcium</keyword>
<dbReference type="InterPro" id="IPR011992">
    <property type="entry name" value="EF-hand-dom_pair"/>
</dbReference>
<feature type="region of interest" description="Disordered" evidence="17">
    <location>
        <begin position="63"/>
        <end position="143"/>
    </location>
</feature>
<dbReference type="AlphaFoldDB" id="A0A9P0QT48"/>
<sequence>MTSNTVRIVVCGDEAVGKSSLITALLKEEFEPNIQKVIPPITISKEDYATSAYEYLMESESSSATTAAKSSTSRRKSHSSRMNKGNSFSGKSSSSSSSSTFSPKTSAIASSSSSLSSSSSPSSSSVSLSSDSPDKDLTSSSGSIHLSRYIPTNTILVDTNSSDAAQLQKELKRADAIWLVYSDHYTYERISIHWLAMFRSMGVSLPIVICANKSDIQDATSSTPKQQNAEEFVPLINEFKEVEACIRCSAKSNYNVSEAYYLCERAITHPISPIFDSKEGNLKPSCVVALKRIFFLCDKDQDGFLNFEEFSKLHMKCFNTPSTNEQFQTIINTIGKTIFPDENKGDELKLSEDGFILLNKIYAERGRHETIWGILRSFQYTNSLSLQDKFLFPQLDIPNNSSVELGPIGYRFLVDLFLKFDKDNDGGLNEVELNNLFVPTPGIPKLWQECQFPSSIVRNEEGYVSLQGWLAQWSLTTFLDYKTTLEYLAYLGFDDYETSSIKALKVTKPRKTRQKQGKHYRQQVNDRNVFNCFIIGAPGCGKTSLLESFLRGSFSEVYNPTIKPRICVKDIELRGGKQCYLILEELGELEPAILENKLRLDQCDVICYAYDSSDPESFQYLVDLREKYSSRHTNNGSLNGNMNSVNSISSSIGAVVGGVTGTVGGIDDHHHHNYNTNNHLDEIPSVFVALKADLDKQQQRSDIQPENYTRDLFLSSPIHISSSWPTSIHELFIQLVDAAKNPRTATPGLETEPEDADLENMKHLILAGGAIGIMSIVSIWIWKSSLQSTR</sequence>
<protein>
    <recommendedName>
        <fullName evidence="4">Mitochondrial Rho GTPase 1</fullName>
    </recommendedName>
    <alternativeName>
        <fullName evidence="16">GTPase EF-hand protein of mitochondria 1</fullName>
    </alternativeName>
</protein>
<dbReference type="EMBL" id="CAKXYY010000014">
    <property type="protein sequence ID" value="CAH2354108.1"/>
    <property type="molecule type" value="Genomic_DNA"/>
</dbReference>
<dbReference type="PROSITE" id="PS00018">
    <property type="entry name" value="EF_HAND_1"/>
    <property type="match status" value="1"/>
</dbReference>
<evidence type="ECO:0000256" key="5">
    <source>
        <dbReference type="ARBA" id="ARBA00022692"/>
    </source>
</evidence>
<dbReference type="InterPro" id="IPR052266">
    <property type="entry name" value="Miro-EF-hand_domain"/>
</dbReference>
<comment type="caution">
    <text evidence="21">The sequence shown here is derived from an EMBL/GenBank/DDBJ whole genome shotgun (WGS) entry which is preliminary data.</text>
</comment>
<dbReference type="PROSITE" id="PS51423">
    <property type="entry name" value="MIRO"/>
    <property type="match status" value="2"/>
</dbReference>
<dbReference type="InterPro" id="IPR001806">
    <property type="entry name" value="Small_GTPase"/>
</dbReference>
<dbReference type="InterPro" id="IPR002048">
    <property type="entry name" value="EF_hand_dom"/>
</dbReference>
<comment type="subcellular location">
    <subcellularLocation>
        <location evidence="2">Mitochondrion outer membrane</location>
        <topology evidence="2">Single-pass type IV membrane protein</topology>
    </subcellularLocation>
</comment>
<dbReference type="Pfam" id="PF08356">
    <property type="entry name" value="EF_assoc_2"/>
    <property type="match status" value="1"/>
</dbReference>
<feature type="domain" description="Miro" evidence="20">
    <location>
        <begin position="527"/>
        <end position="741"/>
    </location>
</feature>
<reference evidence="21" key="1">
    <citation type="submission" date="2022-03" db="EMBL/GenBank/DDBJ databases">
        <authorList>
            <person name="Legras J.-L."/>
            <person name="Devillers H."/>
            <person name="Grondin C."/>
        </authorList>
    </citation>
    <scope>NUCLEOTIDE SEQUENCE</scope>
    <source>
        <strain evidence="21">CLIB 1423</strain>
    </source>
</reference>
<evidence type="ECO:0000256" key="16">
    <source>
        <dbReference type="ARBA" id="ARBA00032646"/>
    </source>
</evidence>
<feature type="domain" description="Miro" evidence="20">
    <location>
        <begin position="3"/>
        <end position="269"/>
    </location>
</feature>
<dbReference type="GO" id="GO:0005741">
    <property type="term" value="C:mitochondrial outer membrane"/>
    <property type="evidence" value="ECO:0007669"/>
    <property type="project" value="UniProtKB-SubCell"/>
</dbReference>
<dbReference type="PANTHER" id="PTHR46819:SF1">
    <property type="entry name" value="EF-HAND CALCIUM-BINDING DOMAIN-CONTAINING PROTEIN 7"/>
    <property type="match status" value="1"/>
</dbReference>
<evidence type="ECO:0000256" key="15">
    <source>
        <dbReference type="ARBA" id="ARBA00023136"/>
    </source>
</evidence>
<comment type="similarity">
    <text evidence="3">Belongs to the mitochondrial Rho GTPase family.</text>
</comment>
<dbReference type="CDD" id="cd00051">
    <property type="entry name" value="EFh"/>
    <property type="match status" value="1"/>
</dbReference>
<evidence type="ECO:0000259" key="20">
    <source>
        <dbReference type="PROSITE" id="PS51423"/>
    </source>
</evidence>
<evidence type="ECO:0000256" key="1">
    <source>
        <dbReference type="ARBA" id="ARBA00003481"/>
    </source>
</evidence>
<dbReference type="InterPro" id="IPR020860">
    <property type="entry name" value="MIRO_dom"/>
</dbReference>
<evidence type="ECO:0000313" key="21">
    <source>
        <dbReference type="EMBL" id="CAH2354108.1"/>
    </source>
</evidence>
<evidence type="ECO:0000259" key="19">
    <source>
        <dbReference type="PROSITE" id="PS50222"/>
    </source>
</evidence>
<feature type="compositionally biased region" description="Low complexity" evidence="17">
    <location>
        <begin position="83"/>
        <end position="131"/>
    </location>
</feature>
<keyword evidence="6" id="KW-0479">Metal-binding</keyword>
<evidence type="ECO:0000256" key="13">
    <source>
        <dbReference type="ARBA" id="ARBA00023128"/>
    </source>
</evidence>
<evidence type="ECO:0000256" key="8">
    <source>
        <dbReference type="ARBA" id="ARBA00022741"/>
    </source>
</evidence>
<proteinExistence type="inferred from homology"/>
<accession>A0A9P0QT48</accession>
<evidence type="ECO:0000256" key="11">
    <source>
        <dbReference type="ARBA" id="ARBA00022837"/>
    </source>
</evidence>
<evidence type="ECO:0000256" key="17">
    <source>
        <dbReference type="SAM" id="MobiDB-lite"/>
    </source>
</evidence>
<name>A0A9P0QT48_9ASCO</name>
<keyword evidence="8" id="KW-0547">Nucleotide-binding</keyword>
<evidence type="ECO:0000256" key="14">
    <source>
        <dbReference type="ARBA" id="ARBA00023134"/>
    </source>
</evidence>
<evidence type="ECO:0000256" key="3">
    <source>
        <dbReference type="ARBA" id="ARBA00007981"/>
    </source>
</evidence>
<dbReference type="SMART" id="SM00173">
    <property type="entry name" value="RAS"/>
    <property type="match status" value="1"/>
</dbReference>
<feature type="transmembrane region" description="Helical" evidence="18">
    <location>
        <begin position="764"/>
        <end position="782"/>
    </location>
</feature>
<dbReference type="Pfam" id="PF08355">
    <property type="entry name" value="EF_assoc_1"/>
    <property type="match status" value="1"/>
</dbReference>
<keyword evidence="9" id="KW-1000">Mitochondrion outer membrane</keyword>
<keyword evidence="13" id="KW-0496">Mitochondrion</keyword>
<dbReference type="GO" id="GO:0005525">
    <property type="term" value="F:GTP binding"/>
    <property type="evidence" value="ECO:0007669"/>
    <property type="project" value="UniProtKB-KW"/>
</dbReference>
<gene>
    <name evidence="21" type="ORF">CLIB1423_14S02212</name>
</gene>
<dbReference type="InterPro" id="IPR027417">
    <property type="entry name" value="P-loop_NTPase"/>
</dbReference>
<dbReference type="PRINTS" id="PR00449">
    <property type="entry name" value="RASTRNSFRMNG"/>
</dbReference>
<evidence type="ECO:0000256" key="10">
    <source>
        <dbReference type="ARBA" id="ARBA00022801"/>
    </source>
</evidence>
<comment type="function">
    <text evidence="1">Mitochondrial GTPase involved in mitochondrial trafficking. Probably involved in control of anterograde transport of mitochondria and their subcellular distribution.</text>
</comment>